<dbReference type="OMA" id="NCARSWV"/>
<dbReference type="Proteomes" id="UP000005222">
    <property type="component" value="Chromosome C"/>
</dbReference>
<reference evidence="7" key="2">
    <citation type="journal article" date="2012" name="G3 (Bethesda)">
        <title>Pichia sorbitophila, an interspecies yeast hybrid reveals early steps of genome resolution following polyploidization.</title>
        <authorList>
            <person name="Leh Louis V."/>
            <person name="Despons L."/>
            <person name="Friedrich A."/>
            <person name="Martin T."/>
            <person name="Durrens P."/>
            <person name="Casaregola S."/>
            <person name="Neuveglise C."/>
            <person name="Fairhead C."/>
            <person name="Marck C."/>
            <person name="Cruz J.A."/>
            <person name="Straub M.L."/>
            <person name="Kugler V."/>
            <person name="Sacerdot C."/>
            <person name="Uzunov Z."/>
            <person name="Thierry A."/>
            <person name="Weiss S."/>
            <person name="Bleykasten C."/>
            <person name="De Montigny J."/>
            <person name="Jacques N."/>
            <person name="Jung P."/>
            <person name="Lemaire M."/>
            <person name="Mallet S."/>
            <person name="Morel G."/>
            <person name="Richard G.F."/>
            <person name="Sarkar A."/>
            <person name="Savel G."/>
            <person name="Schacherer J."/>
            <person name="Seret M.L."/>
            <person name="Talla E."/>
            <person name="Samson G."/>
            <person name="Jubin C."/>
            <person name="Poulain J."/>
            <person name="Vacherie B."/>
            <person name="Barbe V."/>
            <person name="Pelletier E."/>
            <person name="Sherman D.J."/>
            <person name="Westhof E."/>
            <person name="Weissenbach J."/>
            <person name="Baret P.V."/>
            <person name="Wincker P."/>
            <person name="Gaillardin C."/>
            <person name="Dujon B."/>
            <person name="Souciet J.L."/>
        </authorList>
    </citation>
    <scope>NUCLEOTIDE SEQUENCE [LARGE SCALE GENOMIC DNA]</scope>
    <source>
        <strain evidence="7">ATCC MYA-4447 / BCRC 22081 / CBS 7064 / NBRC 10061 / NRRL Y-12695</strain>
    </source>
</reference>
<dbReference type="AlphaFoldDB" id="G8YS35"/>
<evidence type="ECO:0000256" key="4">
    <source>
        <dbReference type="ARBA" id="ARBA00023157"/>
    </source>
</evidence>
<evidence type="ECO:0000313" key="6">
    <source>
        <dbReference type="EMBL" id="CCE78958.1"/>
    </source>
</evidence>
<dbReference type="HOGENOM" id="CLU_142408_1_0_1"/>
<protein>
    <submittedName>
        <fullName evidence="5">Piso0_000994 protein</fullName>
    </submittedName>
</protein>
<evidence type="ECO:0000256" key="2">
    <source>
        <dbReference type="ARBA" id="ARBA00006425"/>
    </source>
</evidence>
<comment type="similarity">
    <text evidence="2">Belongs to the cytochrome c oxidase subunit 6B family.</text>
</comment>
<dbReference type="PANTHER" id="PTHR47677">
    <property type="entry name" value="CYTOCHROME C OXIDASE ASSEMBLY FACTOR 6"/>
    <property type="match status" value="1"/>
</dbReference>
<dbReference type="PROSITE" id="PS51808">
    <property type="entry name" value="CHCH"/>
    <property type="match status" value="1"/>
</dbReference>
<dbReference type="EMBL" id="FO082056">
    <property type="protein sequence ID" value="CCE78958.1"/>
    <property type="molecule type" value="Genomic_DNA"/>
</dbReference>
<accession>G8YS35</accession>
<dbReference type="FunCoup" id="G8YS35">
    <property type="interactions" value="278"/>
</dbReference>
<evidence type="ECO:0000313" key="5">
    <source>
        <dbReference type="EMBL" id="CCE78372.1"/>
    </source>
</evidence>
<comment type="subcellular location">
    <subcellularLocation>
        <location evidence="1">Mitochondrion</location>
    </subcellularLocation>
</comment>
<dbReference type="InterPro" id="IPR036549">
    <property type="entry name" value="CX6/COA6-like_sf"/>
</dbReference>
<dbReference type="InterPro" id="IPR048281">
    <property type="entry name" value="COA6_fun"/>
</dbReference>
<dbReference type="GO" id="GO:0005758">
    <property type="term" value="C:mitochondrial intermembrane space"/>
    <property type="evidence" value="ECO:0007669"/>
    <property type="project" value="TreeGrafter"/>
</dbReference>
<organism evidence="5 7">
    <name type="scientific">Pichia sorbitophila (strain ATCC MYA-4447 / BCRC 22081 / CBS 7064 / NBRC 10061 / NRRL Y-12695)</name>
    <name type="common">Hybrid yeast</name>
    <dbReference type="NCBI Taxonomy" id="559304"/>
    <lineage>
        <taxon>Eukaryota</taxon>
        <taxon>Fungi</taxon>
        <taxon>Dikarya</taxon>
        <taxon>Ascomycota</taxon>
        <taxon>Saccharomycotina</taxon>
        <taxon>Pichiomycetes</taxon>
        <taxon>Debaryomycetaceae</taxon>
        <taxon>Millerozyma</taxon>
    </lineage>
</organism>
<dbReference type="eggNOG" id="ENOG502S7HF">
    <property type="taxonomic scope" value="Eukaryota"/>
</dbReference>
<dbReference type="PANTHER" id="PTHR47677:SF1">
    <property type="entry name" value="CYTOCHROME C OXIDASE ASSEMBLY FACTOR 6"/>
    <property type="match status" value="1"/>
</dbReference>
<sequence length="106" mass="12559">MGLFSSNKPEQNLPPNKAKREVCWNSRDKFFECLTKHNIDNSLDPKEKSNVEKNCGSERAEFKNNCVESWFKYFQQKRYNDLIRNRYIEKLEAEGAEPLPFKLGPR</sequence>
<gene>
    <name evidence="5" type="primary">Piso0_000994</name>
    <name evidence="5" type="ORF">GNLVRS01_PISO0C08560g</name>
    <name evidence="6" type="ORF">GNLVRS01_PISO0D08627g</name>
</gene>
<proteinExistence type="inferred from homology"/>
<name>G8YS35_PICSO</name>
<dbReference type="InParanoid" id="G8YS35"/>
<dbReference type="OrthoDB" id="5545577at2759"/>
<dbReference type="Proteomes" id="UP000005222">
    <property type="component" value="Chromosome D"/>
</dbReference>
<dbReference type="Gene3D" id="1.10.10.140">
    <property type="entry name" value="Cytochrome c oxidase, subunit VIb"/>
    <property type="match status" value="1"/>
</dbReference>
<dbReference type="SUPFAM" id="SSF47694">
    <property type="entry name" value="Cytochrome c oxidase subunit h"/>
    <property type="match status" value="1"/>
</dbReference>
<keyword evidence="4" id="KW-1015">Disulfide bond</keyword>
<evidence type="ECO:0000313" key="7">
    <source>
        <dbReference type="Proteomes" id="UP000005222"/>
    </source>
</evidence>
<dbReference type="GO" id="GO:0033617">
    <property type="term" value="P:mitochondrial respiratory chain complex IV assembly"/>
    <property type="evidence" value="ECO:0007669"/>
    <property type="project" value="TreeGrafter"/>
</dbReference>
<dbReference type="STRING" id="559304.G8YS35"/>
<dbReference type="EMBL" id="FO082057">
    <property type="protein sequence ID" value="CCE78372.1"/>
    <property type="molecule type" value="Genomic_DNA"/>
</dbReference>
<keyword evidence="3" id="KW-0496">Mitochondrion</keyword>
<dbReference type="Pfam" id="PF02297">
    <property type="entry name" value="COX6B"/>
    <property type="match status" value="1"/>
</dbReference>
<reference evidence="5" key="1">
    <citation type="submission" date="2011-10" db="EMBL/GenBank/DDBJ databases">
        <authorList>
            <person name="Genoscope - CEA"/>
        </authorList>
    </citation>
    <scope>NUCLEOTIDE SEQUENCE</scope>
</reference>
<keyword evidence="7" id="KW-1185">Reference proteome</keyword>
<evidence type="ECO:0000256" key="3">
    <source>
        <dbReference type="ARBA" id="ARBA00023128"/>
    </source>
</evidence>
<dbReference type="InterPro" id="IPR048280">
    <property type="entry name" value="COX6B-like"/>
</dbReference>
<evidence type="ECO:0000256" key="1">
    <source>
        <dbReference type="ARBA" id="ARBA00004173"/>
    </source>
</evidence>